<protein>
    <submittedName>
        <fullName evidence="2">Uncharacterized protein</fullName>
    </submittedName>
</protein>
<dbReference type="Gene3D" id="2.60.40.420">
    <property type="entry name" value="Cupredoxins - blue copper proteins"/>
    <property type="match status" value="1"/>
</dbReference>
<name>A0A3G4ZUC7_9VIRU</name>
<keyword evidence="1" id="KW-0812">Transmembrane</keyword>
<sequence length="192" mass="21881">MAQIKPEYSDLLHILIAVLLFYVGYSECNSPKWAFQLLIVLAVLIVIWFLYRLFNRRNDGFAGTLRRGPGQFGLCSFDQMCVEIRDDLYNPQNLQYYFDYANGGTTVYWKNMTSVPQNIIIREQNGDVLVDSGNIAPGQGFNYQFTVPGLYKYTTGTGERWMAGQIDIIDFDVAPLPPVYNSRLVDDALVGY</sequence>
<gene>
    <name evidence="2" type="ORF">Edafosvirus15_16</name>
</gene>
<keyword evidence="1" id="KW-0472">Membrane</keyword>
<accession>A0A3G4ZUC7</accession>
<organism evidence="2">
    <name type="scientific">Edafosvirus sp</name>
    <dbReference type="NCBI Taxonomy" id="2487765"/>
    <lineage>
        <taxon>Viruses</taxon>
        <taxon>Varidnaviria</taxon>
        <taxon>Bamfordvirae</taxon>
        <taxon>Nucleocytoviricota</taxon>
        <taxon>Megaviricetes</taxon>
        <taxon>Imitervirales</taxon>
        <taxon>Mimiviridae</taxon>
        <taxon>Klosneuvirinae</taxon>
    </lineage>
</organism>
<dbReference type="SUPFAM" id="SSF49503">
    <property type="entry name" value="Cupredoxins"/>
    <property type="match status" value="1"/>
</dbReference>
<evidence type="ECO:0000256" key="1">
    <source>
        <dbReference type="SAM" id="Phobius"/>
    </source>
</evidence>
<proteinExistence type="predicted"/>
<feature type="transmembrane region" description="Helical" evidence="1">
    <location>
        <begin position="12"/>
        <end position="27"/>
    </location>
</feature>
<dbReference type="InterPro" id="IPR008972">
    <property type="entry name" value="Cupredoxin"/>
</dbReference>
<evidence type="ECO:0000313" key="2">
    <source>
        <dbReference type="EMBL" id="AYV78495.1"/>
    </source>
</evidence>
<reference evidence="2" key="1">
    <citation type="submission" date="2018-10" db="EMBL/GenBank/DDBJ databases">
        <title>Hidden diversity of soil giant viruses.</title>
        <authorList>
            <person name="Schulz F."/>
            <person name="Alteio L."/>
            <person name="Goudeau D."/>
            <person name="Ryan E.M."/>
            <person name="Malmstrom R.R."/>
            <person name="Blanchard J."/>
            <person name="Woyke T."/>
        </authorList>
    </citation>
    <scope>NUCLEOTIDE SEQUENCE</scope>
    <source>
        <strain evidence="2">EDV1</strain>
    </source>
</reference>
<keyword evidence="1" id="KW-1133">Transmembrane helix</keyword>
<dbReference type="EMBL" id="MK072080">
    <property type="protein sequence ID" value="AYV78495.1"/>
    <property type="molecule type" value="Genomic_DNA"/>
</dbReference>
<feature type="transmembrane region" description="Helical" evidence="1">
    <location>
        <begin position="33"/>
        <end position="51"/>
    </location>
</feature>